<sequence>MNYGDTLVGSIAILFSIISAFISLGPWTRPYQLRTISLVNERFGRTTARLVWMIVAIAAFVAGIAILADIRPAYT</sequence>
<proteinExistence type="predicted"/>
<evidence type="ECO:0000313" key="2">
    <source>
        <dbReference type="EMBL" id="TWU43066.1"/>
    </source>
</evidence>
<feature type="transmembrane region" description="Helical" evidence="1">
    <location>
        <begin position="6"/>
        <end position="27"/>
    </location>
</feature>
<dbReference type="EMBL" id="SJPY01000003">
    <property type="protein sequence ID" value="TWU43066.1"/>
    <property type="molecule type" value="Genomic_DNA"/>
</dbReference>
<reference evidence="2 3" key="1">
    <citation type="submission" date="2019-02" db="EMBL/GenBank/DDBJ databases">
        <title>Deep-cultivation of Planctomycetes and their phenomic and genomic characterization uncovers novel biology.</title>
        <authorList>
            <person name="Wiegand S."/>
            <person name="Jogler M."/>
            <person name="Boedeker C."/>
            <person name="Pinto D."/>
            <person name="Vollmers J."/>
            <person name="Rivas-Marin E."/>
            <person name="Kohn T."/>
            <person name="Peeters S.H."/>
            <person name="Heuer A."/>
            <person name="Rast P."/>
            <person name="Oberbeckmann S."/>
            <person name="Bunk B."/>
            <person name="Jeske O."/>
            <person name="Meyerdierks A."/>
            <person name="Storesund J.E."/>
            <person name="Kallscheuer N."/>
            <person name="Luecker S."/>
            <person name="Lage O.M."/>
            <person name="Pohl T."/>
            <person name="Merkel B.J."/>
            <person name="Hornburger P."/>
            <person name="Mueller R.-W."/>
            <person name="Bruemmer F."/>
            <person name="Labrenz M."/>
            <person name="Spormann A.M."/>
            <person name="Op Den Camp H."/>
            <person name="Overmann J."/>
            <person name="Amann R."/>
            <person name="Jetten M.S.M."/>
            <person name="Mascher T."/>
            <person name="Medema M.H."/>
            <person name="Devos D.P."/>
            <person name="Kaster A.-K."/>
            <person name="Ovreas L."/>
            <person name="Rohde M."/>
            <person name="Galperin M.Y."/>
            <person name="Jogler C."/>
        </authorList>
    </citation>
    <scope>NUCLEOTIDE SEQUENCE [LARGE SCALE GENOMIC DNA]</scope>
    <source>
        <strain evidence="2 3">Q31b</strain>
    </source>
</reference>
<accession>A0A5C6E6I0</accession>
<dbReference type="AlphaFoldDB" id="A0A5C6E6I0"/>
<evidence type="ECO:0000256" key="1">
    <source>
        <dbReference type="SAM" id="Phobius"/>
    </source>
</evidence>
<gene>
    <name evidence="2" type="ORF">Q31b_21030</name>
</gene>
<dbReference type="RefSeq" id="WP_146599557.1">
    <property type="nucleotide sequence ID" value="NZ_SJPY01000003.1"/>
</dbReference>
<comment type="caution">
    <text evidence="2">The sequence shown here is derived from an EMBL/GenBank/DDBJ whole genome shotgun (WGS) entry which is preliminary data.</text>
</comment>
<keyword evidence="1" id="KW-0812">Transmembrane</keyword>
<organism evidence="2 3">
    <name type="scientific">Novipirellula aureliae</name>
    <dbReference type="NCBI Taxonomy" id="2527966"/>
    <lineage>
        <taxon>Bacteria</taxon>
        <taxon>Pseudomonadati</taxon>
        <taxon>Planctomycetota</taxon>
        <taxon>Planctomycetia</taxon>
        <taxon>Pirellulales</taxon>
        <taxon>Pirellulaceae</taxon>
        <taxon>Novipirellula</taxon>
    </lineage>
</organism>
<name>A0A5C6E6I0_9BACT</name>
<dbReference type="Proteomes" id="UP000315471">
    <property type="component" value="Unassembled WGS sequence"/>
</dbReference>
<keyword evidence="3" id="KW-1185">Reference proteome</keyword>
<feature type="transmembrane region" description="Helical" evidence="1">
    <location>
        <begin position="48"/>
        <end position="68"/>
    </location>
</feature>
<keyword evidence="1" id="KW-1133">Transmembrane helix</keyword>
<evidence type="ECO:0000313" key="3">
    <source>
        <dbReference type="Proteomes" id="UP000315471"/>
    </source>
</evidence>
<keyword evidence="1" id="KW-0472">Membrane</keyword>
<protein>
    <submittedName>
        <fullName evidence="2">Uncharacterized protein</fullName>
    </submittedName>
</protein>